<keyword evidence="6" id="KW-0560">Oxidoreductase</keyword>
<feature type="binding site" evidence="9">
    <location>
        <position position="262"/>
    </location>
    <ligand>
        <name>FAD</name>
        <dbReference type="ChEBI" id="CHEBI:57692"/>
    </ligand>
</feature>
<evidence type="ECO:0000256" key="11">
    <source>
        <dbReference type="SAM" id="SignalP"/>
    </source>
</evidence>
<feature type="active site" description="Proton acceptor" evidence="8">
    <location>
        <position position="606"/>
    </location>
</feature>
<dbReference type="Pfam" id="PF00732">
    <property type="entry name" value="GMC_oxred_N"/>
    <property type="match status" value="1"/>
</dbReference>
<dbReference type="PROSITE" id="PS00623">
    <property type="entry name" value="GMC_OXRED_1"/>
    <property type="match status" value="1"/>
</dbReference>
<evidence type="ECO:0000256" key="2">
    <source>
        <dbReference type="ARBA" id="ARBA00010790"/>
    </source>
</evidence>
<dbReference type="EMBL" id="ML179117">
    <property type="protein sequence ID" value="THU99575.1"/>
    <property type="molecule type" value="Genomic_DNA"/>
</dbReference>
<evidence type="ECO:0000256" key="7">
    <source>
        <dbReference type="ARBA" id="ARBA00023180"/>
    </source>
</evidence>
<evidence type="ECO:0000256" key="4">
    <source>
        <dbReference type="ARBA" id="ARBA00022729"/>
    </source>
</evidence>
<keyword evidence="3 10" id="KW-0285">Flavoprotein</keyword>
<evidence type="ECO:0000256" key="10">
    <source>
        <dbReference type="RuleBase" id="RU003968"/>
    </source>
</evidence>
<dbReference type="SUPFAM" id="SSF54373">
    <property type="entry name" value="FAD-linked reductases, C-terminal domain"/>
    <property type="match status" value="1"/>
</dbReference>
<dbReference type="SUPFAM" id="SSF51905">
    <property type="entry name" value="FAD/NAD(P)-binding domain"/>
    <property type="match status" value="1"/>
</dbReference>
<evidence type="ECO:0000256" key="3">
    <source>
        <dbReference type="ARBA" id="ARBA00022630"/>
    </source>
</evidence>
<evidence type="ECO:0000259" key="12">
    <source>
        <dbReference type="PROSITE" id="PS00623"/>
    </source>
</evidence>
<dbReference type="PANTHER" id="PTHR11552">
    <property type="entry name" value="GLUCOSE-METHANOL-CHOLINE GMC OXIDOREDUCTASE"/>
    <property type="match status" value="1"/>
</dbReference>
<evidence type="ECO:0000313" key="13">
    <source>
        <dbReference type="EMBL" id="THU99575.1"/>
    </source>
</evidence>
<dbReference type="GO" id="GO:0016614">
    <property type="term" value="F:oxidoreductase activity, acting on CH-OH group of donors"/>
    <property type="evidence" value="ECO:0007669"/>
    <property type="project" value="InterPro"/>
</dbReference>
<keyword evidence="7" id="KW-0325">Glycoprotein</keyword>
<feature type="binding site" evidence="9">
    <location>
        <begin position="120"/>
        <end position="123"/>
    </location>
    <ligand>
        <name>FAD</name>
        <dbReference type="ChEBI" id="CHEBI:57692"/>
    </ligand>
</feature>
<feature type="chain" id="PRO_5020581980" evidence="11">
    <location>
        <begin position="24"/>
        <end position="628"/>
    </location>
</feature>
<dbReference type="InterPro" id="IPR012132">
    <property type="entry name" value="GMC_OxRdtase"/>
</dbReference>
<feature type="domain" description="Glucose-methanol-choline oxidoreductase N-terminal" evidence="12">
    <location>
        <begin position="110"/>
        <end position="133"/>
    </location>
</feature>
<reference evidence="13 14" key="1">
    <citation type="journal article" date="2019" name="Nat. Ecol. Evol.">
        <title>Megaphylogeny resolves global patterns of mushroom evolution.</title>
        <authorList>
            <person name="Varga T."/>
            <person name="Krizsan K."/>
            <person name="Foldi C."/>
            <person name="Dima B."/>
            <person name="Sanchez-Garcia M."/>
            <person name="Sanchez-Ramirez S."/>
            <person name="Szollosi G.J."/>
            <person name="Szarkandi J.G."/>
            <person name="Papp V."/>
            <person name="Albert L."/>
            <person name="Andreopoulos W."/>
            <person name="Angelini C."/>
            <person name="Antonin V."/>
            <person name="Barry K.W."/>
            <person name="Bougher N.L."/>
            <person name="Buchanan P."/>
            <person name="Buyck B."/>
            <person name="Bense V."/>
            <person name="Catcheside P."/>
            <person name="Chovatia M."/>
            <person name="Cooper J."/>
            <person name="Damon W."/>
            <person name="Desjardin D."/>
            <person name="Finy P."/>
            <person name="Geml J."/>
            <person name="Haridas S."/>
            <person name="Hughes K."/>
            <person name="Justo A."/>
            <person name="Karasinski D."/>
            <person name="Kautmanova I."/>
            <person name="Kiss B."/>
            <person name="Kocsube S."/>
            <person name="Kotiranta H."/>
            <person name="LaButti K.M."/>
            <person name="Lechner B.E."/>
            <person name="Liimatainen K."/>
            <person name="Lipzen A."/>
            <person name="Lukacs Z."/>
            <person name="Mihaltcheva S."/>
            <person name="Morgado L.N."/>
            <person name="Niskanen T."/>
            <person name="Noordeloos M.E."/>
            <person name="Ohm R.A."/>
            <person name="Ortiz-Santana B."/>
            <person name="Ovrebo C."/>
            <person name="Racz N."/>
            <person name="Riley R."/>
            <person name="Savchenko A."/>
            <person name="Shiryaev A."/>
            <person name="Soop K."/>
            <person name="Spirin V."/>
            <person name="Szebenyi C."/>
            <person name="Tomsovsky M."/>
            <person name="Tulloss R.E."/>
            <person name="Uehling J."/>
            <person name="Grigoriev I.V."/>
            <person name="Vagvolgyi C."/>
            <person name="Papp T."/>
            <person name="Martin F.M."/>
            <person name="Miettinen O."/>
            <person name="Hibbett D.S."/>
            <person name="Nagy L.G."/>
        </authorList>
    </citation>
    <scope>NUCLEOTIDE SEQUENCE [LARGE SCALE GENOMIC DNA]</scope>
    <source>
        <strain evidence="13 14">CBS 962.96</strain>
    </source>
</reference>
<proteinExistence type="inferred from homology"/>
<dbReference type="InterPro" id="IPR000172">
    <property type="entry name" value="GMC_OxRdtase_N"/>
</dbReference>
<dbReference type="Pfam" id="PF05199">
    <property type="entry name" value="GMC_oxred_C"/>
    <property type="match status" value="1"/>
</dbReference>
<dbReference type="InterPro" id="IPR007867">
    <property type="entry name" value="GMC_OxRtase_C"/>
</dbReference>
<evidence type="ECO:0000256" key="1">
    <source>
        <dbReference type="ARBA" id="ARBA00001974"/>
    </source>
</evidence>
<evidence type="ECO:0000256" key="6">
    <source>
        <dbReference type="ARBA" id="ARBA00023002"/>
    </source>
</evidence>
<dbReference type="Gene3D" id="3.50.50.60">
    <property type="entry name" value="FAD/NAD(P)-binding domain"/>
    <property type="match status" value="1"/>
</dbReference>
<dbReference type="GO" id="GO:0050660">
    <property type="term" value="F:flavin adenine dinucleotide binding"/>
    <property type="evidence" value="ECO:0007669"/>
    <property type="project" value="InterPro"/>
</dbReference>
<keyword evidence="4 11" id="KW-0732">Signal</keyword>
<dbReference type="Gene3D" id="3.30.560.10">
    <property type="entry name" value="Glucose Oxidase, domain 3"/>
    <property type="match status" value="1"/>
</dbReference>
<dbReference type="AlphaFoldDB" id="A0A4V4HGN8"/>
<gene>
    <name evidence="13" type="ORF">K435DRAFT_938689</name>
</gene>
<evidence type="ECO:0000313" key="14">
    <source>
        <dbReference type="Proteomes" id="UP000297245"/>
    </source>
</evidence>
<dbReference type="OrthoDB" id="269227at2759"/>
<comment type="similarity">
    <text evidence="2 10">Belongs to the GMC oxidoreductase family.</text>
</comment>
<evidence type="ECO:0000256" key="9">
    <source>
        <dbReference type="PIRSR" id="PIRSR000137-2"/>
    </source>
</evidence>
<sequence length="628" mass="68655">MLPICLVWLPLAVPAFLPPSSAAFAPDKSQGYDYIIVGGGLSGLTLANRLSENPGTSVLVLEAGSTHFDDPLIDIPGNVGMVLGNSSYDWNYVTVPQPYANNRSFQYHRGKGLGGSTSINYMVWNRPAIAELDAIGGLGNPGWNAEDWFRYMRKSETFTHPEPEFAAANNLTFIPEAHGDSGPVHTSFPIFISDAQKPWEPALSELGLLRVKDPLAGHNVGIWMGQSNVNNKTQKRFSSSEAYYRPIANERPNLTVWTSAFVTKILVSDHQKEAPQSREGLLSIPGVQYQKNGETKYAYVKDRGEVILSAGFGRSSQLLELAGIGDPRILEPLGIDVKINLPGVGTGIIDQLLWGVSYELKNSSIVTLDDIKIPELKAAALAEYDANKTGLMTIGVTAYSLVTLDDLVGHRKATEMIDIQATKISRGNFSQTQKEKWNVIINGLRNPSEVGLVEISGFPAFFTTAKIGKKYLTFLGHYQFPFSSGTVHIVSKDVNVQPAMDPHYFEDNFDSQVFIESTKLIRKMARAGGFADVLGDEIDPGMRVQSDEEILEYVKNFSATAYHTVGSAQMLPREKGGVVSPELKVYGTNNLRVVDMSVLPLQFSSHPMGMLYGVAEKAADIIKSSISV</sequence>
<protein>
    <submittedName>
        <fullName evidence="13">Alcohol oxidase</fullName>
    </submittedName>
</protein>
<keyword evidence="5 9" id="KW-0274">FAD</keyword>
<accession>A0A4V4HGN8</accession>
<evidence type="ECO:0000256" key="8">
    <source>
        <dbReference type="PIRSR" id="PIRSR000137-1"/>
    </source>
</evidence>
<organism evidence="13 14">
    <name type="scientific">Dendrothele bispora (strain CBS 962.96)</name>
    <dbReference type="NCBI Taxonomy" id="1314807"/>
    <lineage>
        <taxon>Eukaryota</taxon>
        <taxon>Fungi</taxon>
        <taxon>Dikarya</taxon>
        <taxon>Basidiomycota</taxon>
        <taxon>Agaricomycotina</taxon>
        <taxon>Agaricomycetes</taxon>
        <taxon>Agaricomycetidae</taxon>
        <taxon>Agaricales</taxon>
        <taxon>Agaricales incertae sedis</taxon>
        <taxon>Dendrothele</taxon>
    </lineage>
</organism>
<feature type="signal peptide" evidence="11">
    <location>
        <begin position="1"/>
        <end position="23"/>
    </location>
</feature>
<dbReference type="PANTHER" id="PTHR11552:SF201">
    <property type="entry name" value="GLUCOSE-METHANOL-CHOLINE OXIDOREDUCTASE N-TERMINAL DOMAIN-CONTAINING PROTEIN"/>
    <property type="match status" value="1"/>
</dbReference>
<dbReference type="PIRSF" id="PIRSF000137">
    <property type="entry name" value="Alcohol_oxidase"/>
    <property type="match status" value="1"/>
</dbReference>
<name>A0A4V4HGN8_DENBC</name>
<feature type="active site" description="Proton donor" evidence="8">
    <location>
        <position position="563"/>
    </location>
</feature>
<evidence type="ECO:0000256" key="5">
    <source>
        <dbReference type="ARBA" id="ARBA00022827"/>
    </source>
</evidence>
<dbReference type="Proteomes" id="UP000297245">
    <property type="component" value="Unassembled WGS sequence"/>
</dbReference>
<keyword evidence="14" id="KW-1185">Reference proteome</keyword>
<comment type="cofactor">
    <cofactor evidence="1 9">
        <name>FAD</name>
        <dbReference type="ChEBI" id="CHEBI:57692"/>
    </cofactor>
</comment>
<dbReference type="InterPro" id="IPR036188">
    <property type="entry name" value="FAD/NAD-bd_sf"/>
</dbReference>